<gene>
    <name evidence="3" type="ORF">RUMLAC_01831</name>
</gene>
<dbReference type="GeneID" id="77333361"/>
<organism evidence="3 4">
    <name type="scientific">[Ruminococcus] lactaris ATCC 29176</name>
    <dbReference type="NCBI Taxonomy" id="471875"/>
    <lineage>
        <taxon>Bacteria</taxon>
        <taxon>Bacillati</taxon>
        <taxon>Bacillota</taxon>
        <taxon>Clostridia</taxon>
        <taxon>Lachnospirales</taxon>
        <taxon>Lachnospiraceae</taxon>
        <taxon>Mediterraneibacter</taxon>
    </lineage>
</organism>
<dbReference type="Gene3D" id="3.30.470.20">
    <property type="entry name" value="ATP-grasp fold, B domain"/>
    <property type="match status" value="1"/>
</dbReference>
<dbReference type="InterPro" id="IPR003806">
    <property type="entry name" value="ATP-grasp_PylC-type"/>
</dbReference>
<dbReference type="Pfam" id="PF21360">
    <property type="entry name" value="PylC-like_N"/>
    <property type="match status" value="1"/>
</dbReference>
<dbReference type="Proteomes" id="UP000003254">
    <property type="component" value="Unassembled WGS sequence"/>
</dbReference>
<dbReference type="InterPro" id="IPR013815">
    <property type="entry name" value="ATP_grasp_subdomain_1"/>
</dbReference>
<dbReference type="Gene3D" id="3.30.1490.20">
    <property type="entry name" value="ATP-grasp fold, A domain"/>
    <property type="match status" value="1"/>
</dbReference>
<dbReference type="AlphaFoldDB" id="B5CQT4"/>
<dbReference type="SUPFAM" id="SSF56059">
    <property type="entry name" value="Glutathione synthetase ATP-binding domain-like"/>
    <property type="match status" value="1"/>
</dbReference>
<accession>B5CQT4</accession>
<sequence>MKILFTSVGRRVELLQAFRAAAEKLDIALTVMGADITKSAPALFFCDERRLVCKIQEKEYIPQLLSICEKEKVDCLIPTIDTDLLLLAENKEKFEAIGTKVLISAVDKIKLCRDKNYTADYFVSLGLKSPLPVNSVEKYEEALKRGKVSFPAFIKPKDGSSSINAYKVENLEDLRLYAEKIEDYIIQPFISGREYTIDIFCDYEGNPVYITPRERLAVRSGEVLKSRITQDDTMIAEMRRLIADYRPCGQITVQLIREDVTGDDYYIEINPRFGGGAPLSMKAGADSASAILRMLRGDKLSYIERAAIDGAIYSRYDQSVRVK</sequence>
<proteinExistence type="predicted"/>
<reference evidence="3 4" key="2">
    <citation type="submission" date="2008-08" db="EMBL/GenBank/DDBJ databases">
        <authorList>
            <person name="Fulton L."/>
            <person name="Clifton S."/>
            <person name="Fulton B."/>
            <person name="Xu J."/>
            <person name="Minx P."/>
            <person name="Pepin K.H."/>
            <person name="Johnson M."/>
            <person name="Bhonagiri V."/>
            <person name="Nash W.E."/>
            <person name="Mardis E.R."/>
            <person name="Wilson R.K."/>
        </authorList>
    </citation>
    <scope>NUCLEOTIDE SEQUENCE [LARGE SCALE GENOMIC DNA]</scope>
    <source>
        <strain evidence="3 4">ATCC 29176</strain>
    </source>
</reference>
<dbReference type="InterPro" id="IPR011761">
    <property type="entry name" value="ATP-grasp"/>
</dbReference>
<feature type="domain" description="ATP-grasp" evidence="2">
    <location>
        <begin position="119"/>
        <end position="296"/>
    </location>
</feature>
<comment type="caution">
    <text evidence="3">The sequence shown here is derived from an EMBL/GenBank/DDBJ whole genome shotgun (WGS) entry which is preliminary data.</text>
</comment>
<dbReference type="PANTHER" id="PTHR23132">
    <property type="entry name" value="D-ALANINE--D-ALANINE LIGASE"/>
    <property type="match status" value="1"/>
</dbReference>
<name>B5CQT4_9FIRM</name>
<dbReference type="Pfam" id="PF02655">
    <property type="entry name" value="ATP-grasp_3"/>
    <property type="match status" value="1"/>
</dbReference>
<dbReference type="HOGENOM" id="CLU_052967_0_0_9"/>
<keyword evidence="4" id="KW-1185">Reference proteome</keyword>
<protein>
    <submittedName>
        <fullName evidence="3">ATP-grasp domain protein</fullName>
    </submittedName>
</protein>
<evidence type="ECO:0000259" key="2">
    <source>
        <dbReference type="PROSITE" id="PS50975"/>
    </source>
</evidence>
<evidence type="ECO:0000313" key="3">
    <source>
        <dbReference type="EMBL" id="EDY32393.1"/>
    </source>
</evidence>
<dbReference type="GO" id="GO:0005524">
    <property type="term" value="F:ATP binding"/>
    <property type="evidence" value="ECO:0007669"/>
    <property type="project" value="UniProtKB-UniRule"/>
</dbReference>
<reference evidence="3 4" key="1">
    <citation type="submission" date="2008-08" db="EMBL/GenBank/DDBJ databases">
        <title>Draft genome sequence of Ruminococcus lactaris ATCC 29176.</title>
        <authorList>
            <person name="Sudarsanam P."/>
            <person name="Ley R."/>
            <person name="Guruge J."/>
            <person name="Turnbaugh P.J."/>
            <person name="Mahowald M."/>
            <person name="Liep D."/>
            <person name="Gordon J."/>
        </authorList>
    </citation>
    <scope>NUCLEOTIDE SEQUENCE [LARGE SCALE GENOMIC DNA]</scope>
    <source>
        <strain evidence="3 4">ATCC 29176</strain>
    </source>
</reference>
<dbReference type="PANTHER" id="PTHR23132:SF14">
    <property type="entry name" value="ATP-GRASP DOMAIN-CONTAINING PROTEIN"/>
    <property type="match status" value="1"/>
</dbReference>
<evidence type="ECO:0000313" key="4">
    <source>
        <dbReference type="Proteomes" id="UP000003254"/>
    </source>
</evidence>
<dbReference type="PROSITE" id="PS50975">
    <property type="entry name" value="ATP_GRASP"/>
    <property type="match status" value="1"/>
</dbReference>
<dbReference type="eggNOG" id="COG2232">
    <property type="taxonomic scope" value="Bacteria"/>
</dbReference>
<dbReference type="EMBL" id="ABOU02000040">
    <property type="protein sequence ID" value="EDY32393.1"/>
    <property type="molecule type" value="Genomic_DNA"/>
</dbReference>
<dbReference type="RefSeq" id="WP_005608848.1">
    <property type="nucleotide sequence ID" value="NZ_CP102292.1"/>
</dbReference>
<dbReference type="Gene3D" id="3.40.50.20">
    <property type="match status" value="1"/>
</dbReference>
<keyword evidence="1" id="KW-0547">Nucleotide-binding</keyword>
<evidence type="ECO:0000256" key="1">
    <source>
        <dbReference type="PROSITE-ProRule" id="PRU00409"/>
    </source>
</evidence>
<keyword evidence="1" id="KW-0067">ATP-binding</keyword>
<dbReference type="GO" id="GO:0008716">
    <property type="term" value="F:D-alanine-D-alanine ligase activity"/>
    <property type="evidence" value="ECO:0007669"/>
    <property type="project" value="TreeGrafter"/>
</dbReference>
<dbReference type="GO" id="GO:0046872">
    <property type="term" value="F:metal ion binding"/>
    <property type="evidence" value="ECO:0007669"/>
    <property type="project" value="InterPro"/>
</dbReference>
<dbReference type="InterPro" id="IPR048764">
    <property type="entry name" value="PylC_N"/>
</dbReference>